<dbReference type="Proteomes" id="UP001434883">
    <property type="component" value="Unassembled WGS sequence"/>
</dbReference>
<reference evidence="5 6" key="1">
    <citation type="submission" date="2021-06" db="EMBL/GenBank/DDBJ databases">
        <authorList>
            <person name="Palmer J.M."/>
        </authorList>
    </citation>
    <scope>NUCLEOTIDE SEQUENCE [LARGE SCALE GENOMIC DNA]</scope>
    <source>
        <strain evidence="5 6">XC_2019</strain>
        <tissue evidence="5">Muscle</tissue>
    </source>
</reference>
<feature type="compositionally biased region" description="Polar residues" evidence="3">
    <location>
        <begin position="1"/>
        <end position="12"/>
    </location>
</feature>
<dbReference type="SUPFAM" id="SSF144292">
    <property type="entry name" value="occludin/ELL-like"/>
    <property type="match status" value="1"/>
</dbReference>
<comment type="similarity">
    <text evidence="1 2">Belongs to the ELL/occludin family.</text>
</comment>
<organism evidence="5 6">
    <name type="scientific">Xenoophorus captivus</name>
    <dbReference type="NCBI Taxonomy" id="1517983"/>
    <lineage>
        <taxon>Eukaryota</taxon>
        <taxon>Metazoa</taxon>
        <taxon>Chordata</taxon>
        <taxon>Craniata</taxon>
        <taxon>Vertebrata</taxon>
        <taxon>Euteleostomi</taxon>
        <taxon>Actinopterygii</taxon>
        <taxon>Neopterygii</taxon>
        <taxon>Teleostei</taxon>
        <taxon>Neoteleostei</taxon>
        <taxon>Acanthomorphata</taxon>
        <taxon>Ovalentaria</taxon>
        <taxon>Atherinomorphae</taxon>
        <taxon>Cyprinodontiformes</taxon>
        <taxon>Goodeidae</taxon>
        <taxon>Xenoophorus</taxon>
    </lineage>
</organism>
<evidence type="ECO:0000313" key="5">
    <source>
        <dbReference type="EMBL" id="MEQ2201188.1"/>
    </source>
</evidence>
<proteinExistence type="inferred from homology"/>
<evidence type="ECO:0000256" key="3">
    <source>
        <dbReference type="SAM" id="MobiDB-lite"/>
    </source>
</evidence>
<sequence>GESNQSISLNPQRTRHISFRDEPDKSQDKNDNYQRAPSPDVHKSTVSPNRSTMSNYTPKVHVIADYIIKYPEIRSAEEREKYKAVFNDQYQEYKDLHADIITTLNRFRELDAMVEQLPRKGKSLEDQQRIRNILKTYQDKKKDPAFLEKKERCDYLKAKLRHIKNRILIYDQETAVNQRT</sequence>
<dbReference type="PANTHER" id="PTHR23288:SF37">
    <property type="entry name" value="OCCLUDIN_ELL DOMAIN-CONTAINING PROTEIN 1"/>
    <property type="match status" value="1"/>
</dbReference>
<feature type="region of interest" description="Disordered" evidence="3">
    <location>
        <begin position="1"/>
        <end position="54"/>
    </location>
</feature>
<accession>A0ABV0R0B4</accession>
<dbReference type="PROSITE" id="PS51980">
    <property type="entry name" value="OCEL"/>
    <property type="match status" value="1"/>
</dbReference>
<dbReference type="Gene3D" id="6.10.140.340">
    <property type="match status" value="1"/>
</dbReference>
<keyword evidence="6" id="KW-1185">Reference proteome</keyword>
<dbReference type="Pfam" id="PF07303">
    <property type="entry name" value="Occludin_ELL"/>
    <property type="match status" value="1"/>
</dbReference>
<feature type="domain" description="OCEL" evidence="4">
    <location>
        <begin position="64"/>
        <end position="175"/>
    </location>
</feature>
<dbReference type="InterPro" id="IPR010844">
    <property type="entry name" value="Occludin_ELL"/>
</dbReference>
<feature type="non-terminal residue" evidence="5">
    <location>
        <position position="1"/>
    </location>
</feature>
<evidence type="ECO:0000256" key="2">
    <source>
        <dbReference type="PROSITE-ProRule" id="PRU01324"/>
    </source>
</evidence>
<evidence type="ECO:0000313" key="6">
    <source>
        <dbReference type="Proteomes" id="UP001434883"/>
    </source>
</evidence>
<protein>
    <recommendedName>
        <fullName evidence="4">OCEL domain-containing protein</fullName>
    </recommendedName>
</protein>
<comment type="caution">
    <text evidence="5">The sequence shown here is derived from an EMBL/GenBank/DDBJ whole genome shotgun (WGS) entry which is preliminary data.</text>
</comment>
<dbReference type="EMBL" id="JAHRIN010027248">
    <property type="protein sequence ID" value="MEQ2201188.1"/>
    <property type="molecule type" value="Genomic_DNA"/>
</dbReference>
<feature type="compositionally biased region" description="Polar residues" evidence="3">
    <location>
        <begin position="44"/>
        <end position="54"/>
    </location>
</feature>
<evidence type="ECO:0000259" key="4">
    <source>
        <dbReference type="PROSITE" id="PS51980"/>
    </source>
</evidence>
<gene>
    <name evidence="5" type="ORF">XENOCAPTIV_008796</name>
</gene>
<evidence type="ECO:0000256" key="1">
    <source>
        <dbReference type="ARBA" id="ARBA00009171"/>
    </source>
</evidence>
<name>A0ABV0R0B4_9TELE</name>
<feature type="compositionally biased region" description="Basic and acidic residues" evidence="3">
    <location>
        <begin position="18"/>
        <end position="32"/>
    </location>
</feature>
<dbReference type="PANTHER" id="PTHR23288">
    <property type="entry name" value="OCCLUDIN AND RNA POLYMERASE II ELONGATION FACTOR ELL"/>
    <property type="match status" value="1"/>
</dbReference>
<dbReference type="InterPro" id="IPR031176">
    <property type="entry name" value="ELL/occludin"/>
</dbReference>